<dbReference type="AlphaFoldDB" id="A0A375AAX6"/>
<gene>
    <name evidence="2" type="ORF">DAQ1742_01812</name>
</gene>
<dbReference type="RefSeq" id="WP_067486393.1">
    <property type="nucleotide sequence ID" value="NZ_LT615367.1"/>
</dbReference>
<dbReference type="EMBL" id="LT615367">
    <property type="protein sequence ID" value="SLM62749.1"/>
    <property type="molecule type" value="Genomic_DNA"/>
</dbReference>
<keyword evidence="1" id="KW-1133">Transmembrane helix</keyword>
<evidence type="ECO:0000313" key="2">
    <source>
        <dbReference type="EMBL" id="SLM62749.1"/>
    </source>
</evidence>
<keyword evidence="3" id="KW-1185">Reference proteome</keyword>
<reference evidence="2 3" key="1">
    <citation type="submission" date="2016-09" db="EMBL/GenBank/DDBJ databases">
        <authorList>
            <person name="Reverchon S."/>
            <person name="Nasser W."/>
            <person name="Leonard S."/>
            <person name="Brochier C."/>
            <person name="Duprey A."/>
        </authorList>
    </citation>
    <scope>NUCLEOTIDE SEQUENCE [LARGE SCALE GENOMIC DNA]</scope>
    <source>
        <strain evidence="2 3">174/2</strain>
    </source>
</reference>
<evidence type="ECO:0000256" key="1">
    <source>
        <dbReference type="SAM" id="Phobius"/>
    </source>
</evidence>
<keyword evidence="1" id="KW-0472">Membrane</keyword>
<organism evidence="2 3">
    <name type="scientific">Dickeya aquatica</name>
    <dbReference type="NCBI Taxonomy" id="1401087"/>
    <lineage>
        <taxon>Bacteria</taxon>
        <taxon>Pseudomonadati</taxon>
        <taxon>Pseudomonadota</taxon>
        <taxon>Gammaproteobacteria</taxon>
        <taxon>Enterobacterales</taxon>
        <taxon>Pectobacteriaceae</taxon>
        <taxon>Dickeya</taxon>
    </lineage>
</organism>
<protein>
    <recommendedName>
        <fullName evidence="4">DUF2946 domain-containing protein</fullName>
    </recommendedName>
</protein>
<proteinExistence type="predicted"/>
<sequence>MMTLRLKQQLTASIAILAVLLLFVAPVVSKYLMHHQMMVHEMMVEKRVDGGLSEAVSHQHSMPDMEGMSHMQMDLTAQSESQSQSAFMPEGIACGYCDLLIHVPMMLWEFIPLIWLLLMLCDQPVALPVILRLPRRFMRSHHPRAPPYFGFFTEI</sequence>
<dbReference type="Proteomes" id="UP000294820">
    <property type="component" value="Chromosome 1"/>
</dbReference>
<dbReference type="Pfam" id="PF11162">
    <property type="entry name" value="DUF2946"/>
    <property type="match status" value="1"/>
</dbReference>
<evidence type="ECO:0000313" key="3">
    <source>
        <dbReference type="Proteomes" id="UP000294820"/>
    </source>
</evidence>
<feature type="transmembrane region" description="Helical" evidence="1">
    <location>
        <begin position="110"/>
        <end position="131"/>
    </location>
</feature>
<keyword evidence="1" id="KW-0812">Transmembrane</keyword>
<name>A0A375AAX6_9GAMM</name>
<evidence type="ECO:0008006" key="4">
    <source>
        <dbReference type="Google" id="ProtNLM"/>
    </source>
</evidence>
<dbReference type="KEGG" id="daq:DAQ1742_01812"/>
<dbReference type="InterPro" id="IPR021333">
    <property type="entry name" value="DUF2946"/>
</dbReference>
<accession>A0A375AAX6</accession>